<evidence type="ECO:0000259" key="1">
    <source>
        <dbReference type="Pfam" id="PF18896"/>
    </source>
</evidence>
<accession>A0A6J5NLF7</accession>
<dbReference type="SUPFAM" id="SSF53955">
    <property type="entry name" value="Lysozyme-like"/>
    <property type="match status" value="1"/>
</dbReference>
<dbReference type="Pfam" id="PF18896">
    <property type="entry name" value="SLT_3"/>
    <property type="match status" value="1"/>
</dbReference>
<organism evidence="2">
    <name type="scientific">uncultured Caudovirales phage</name>
    <dbReference type="NCBI Taxonomy" id="2100421"/>
    <lineage>
        <taxon>Viruses</taxon>
        <taxon>Duplodnaviria</taxon>
        <taxon>Heunggongvirae</taxon>
        <taxon>Uroviricota</taxon>
        <taxon>Caudoviricetes</taxon>
        <taxon>Peduoviridae</taxon>
        <taxon>Maltschvirus</taxon>
        <taxon>Maltschvirus maltsch</taxon>
    </lineage>
</organism>
<dbReference type="EMBL" id="LR796694">
    <property type="protein sequence ID" value="CAB4159757.1"/>
    <property type="molecule type" value="Genomic_DNA"/>
</dbReference>
<name>A0A6J5NLF7_9CAUD</name>
<dbReference type="InterPro" id="IPR043992">
    <property type="entry name" value="SLT_3"/>
</dbReference>
<dbReference type="InterPro" id="IPR023346">
    <property type="entry name" value="Lysozyme-like_dom_sf"/>
</dbReference>
<feature type="domain" description="Transglycosylase SLT" evidence="1">
    <location>
        <begin position="65"/>
        <end position="162"/>
    </location>
</feature>
<evidence type="ECO:0000313" key="2">
    <source>
        <dbReference type="EMBL" id="CAB4159757.1"/>
    </source>
</evidence>
<gene>
    <name evidence="2" type="ORF">UFOVP718_8</name>
</gene>
<protein>
    <recommendedName>
        <fullName evidence="1">Transglycosylase SLT domain-containing protein</fullName>
    </recommendedName>
</protein>
<sequence>MISLLNHKITTGIIALVLVLSVALGFSNAQAPEPTPQVVPAVLPSSTTTSTTLPALVTTCSQVATLALAEGLPPSELETALRVAVRESRCTSDAFNPYDTNGGSYSIYQINGYWCRPNQYWPTGWLQAQGILNSCDELFNPVTNTRAMVAIWRNSGWLPWKTAN</sequence>
<dbReference type="Gene3D" id="1.10.530.10">
    <property type="match status" value="1"/>
</dbReference>
<proteinExistence type="predicted"/>
<reference evidence="2" key="1">
    <citation type="submission" date="2020-04" db="EMBL/GenBank/DDBJ databases">
        <authorList>
            <person name="Chiriac C."/>
            <person name="Salcher M."/>
            <person name="Ghai R."/>
            <person name="Kavagutti S V."/>
        </authorList>
    </citation>
    <scope>NUCLEOTIDE SEQUENCE</scope>
</reference>